<accession>A0ABT8FYP5</accession>
<evidence type="ECO:0000313" key="1">
    <source>
        <dbReference type="EMBL" id="MDN4472013.1"/>
    </source>
</evidence>
<protein>
    <recommendedName>
        <fullName evidence="3">Coenzyme PQQ synthesis protein D (PqqD)</fullName>
    </recommendedName>
</protein>
<reference evidence="1" key="1">
    <citation type="submission" date="2023-06" db="EMBL/GenBank/DDBJ databases">
        <title>SYSU T00b26.</title>
        <authorList>
            <person name="Gao L."/>
            <person name="Fang B.-Z."/>
            <person name="Li W.-J."/>
        </authorList>
    </citation>
    <scope>NUCLEOTIDE SEQUENCE</scope>
    <source>
        <strain evidence="1">SYSU T00b26</strain>
    </source>
</reference>
<comment type="caution">
    <text evidence="1">The sequence shown here is derived from an EMBL/GenBank/DDBJ whole genome shotgun (WGS) entry which is preliminary data.</text>
</comment>
<name>A0ABT8FYP5_9MICO</name>
<proteinExistence type="predicted"/>
<sequence length="96" mass="9797">MTEPTPAPLAEDAVVVAVHEDAVERDGEMLVLVGSEVVLLSAVATALVGHAHEPADVSTLATLLVEEFGAPPSGDPFAAVCTLAGELVARGVLEQR</sequence>
<evidence type="ECO:0008006" key="3">
    <source>
        <dbReference type="Google" id="ProtNLM"/>
    </source>
</evidence>
<dbReference type="RefSeq" id="WP_301126254.1">
    <property type="nucleotide sequence ID" value="NZ_JAUHPV010000002.1"/>
</dbReference>
<evidence type="ECO:0000313" key="2">
    <source>
        <dbReference type="Proteomes" id="UP001172738"/>
    </source>
</evidence>
<dbReference type="Proteomes" id="UP001172738">
    <property type="component" value="Unassembled WGS sequence"/>
</dbReference>
<gene>
    <name evidence="1" type="ORF">QQX04_03280</name>
</gene>
<keyword evidence="2" id="KW-1185">Reference proteome</keyword>
<organism evidence="1 2">
    <name type="scientific">Demequina zhanjiangensis</name>
    <dbReference type="NCBI Taxonomy" id="3051659"/>
    <lineage>
        <taxon>Bacteria</taxon>
        <taxon>Bacillati</taxon>
        <taxon>Actinomycetota</taxon>
        <taxon>Actinomycetes</taxon>
        <taxon>Micrococcales</taxon>
        <taxon>Demequinaceae</taxon>
        <taxon>Demequina</taxon>
    </lineage>
</organism>
<dbReference type="EMBL" id="JAUHPV010000002">
    <property type="protein sequence ID" value="MDN4472013.1"/>
    <property type="molecule type" value="Genomic_DNA"/>
</dbReference>